<evidence type="ECO:0000256" key="7">
    <source>
        <dbReference type="SAM" id="SignalP"/>
    </source>
</evidence>
<evidence type="ECO:0000256" key="5">
    <source>
        <dbReference type="ARBA" id="ARBA00023136"/>
    </source>
</evidence>
<keyword evidence="4 6" id="KW-1133">Transmembrane helix</keyword>
<dbReference type="EMBL" id="CAJOBD010012125">
    <property type="protein sequence ID" value="CAF4176836.1"/>
    <property type="molecule type" value="Genomic_DNA"/>
</dbReference>
<dbReference type="EMBL" id="CAJNOT010000255">
    <property type="protein sequence ID" value="CAF0914932.1"/>
    <property type="molecule type" value="Genomic_DNA"/>
</dbReference>
<keyword evidence="2" id="KW-0762">Sugar transport</keyword>
<dbReference type="GO" id="GO:0015165">
    <property type="term" value="F:pyrimidine nucleotide-sugar transmembrane transporter activity"/>
    <property type="evidence" value="ECO:0007669"/>
    <property type="project" value="InterPro"/>
</dbReference>
<evidence type="ECO:0000256" key="4">
    <source>
        <dbReference type="ARBA" id="ARBA00022989"/>
    </source>
</evidence>
<dbReference type="AlphaFoldDB" id="A0A819ZWI0"/>
<evidence type="ECO:0000313" key="9">
    <source>
        <dbReference type="EMBL" id="CAF4176836.1"/>
    </source>
</evidence>
<dbReference type="Pfam" id="PF04142">
    <property type="entry name" value="Nuc_sug_transp"/>
    <property type="match status" value="1"/>
</dbReference>
<evidence type="ECO:0000313" key="10">
    <source>
        <dbReference type="Proteomes" id="UP000663836"/>
    </source>
</evidence>
<dbReference type="InterPro" id="IPR007271">
    <property type="entry name" value="Nuc_sug_transpt"/>
</dbReference>
<evidence type="ECO:0000256" key="6">
    <source>
        <dbReference type="SAM" id="Phobius"/>
    </source>
</evidence>
<evidence type="ECO:0000313" key="8">
    <source>
        <dbReference type="EMBL" id="CAF0914932.1"/>
    </source>
</evidence>
<dbReference type="Proteomes" id="UP000663836">
    <property type="component" value="Unassembled WGS sequence"/>
</dbReference>
<gene>
    <name evidence="9" type="ORF">JBS370_LOCUS35300</name>
    <name evidence="8" type="ORF">ZHD862_LOCUS8084</name>
</gene>
<evidence type="ECO:0000256" key="2">
    <source>
        <dbReference type="ARBA" id="ARBA00022597"/>
    </source>
</evidence>
<feature type="signal peptide" evidence="7">
    <location>
        <begin position="1"/>
        <end position="26"/>
    </location>
</feature>
<dbReference type="Proteomes" id="UP000663864">
    <property type="component" value="Unassembled WGS sequence"/>
</dbReference>
<feature type="transmembrane region" description="Helical" evidence="6">
    <location>
        <begin position="40"/>
        <end position="61"/>
    </location>
</feature>
<dbReference type="GO" id="GO:0000139">
    <property type="term" value="C:Golgi membrane"/>
    <property type="evidence" value="ECO:0007669"/>
    <property type="project" value="InterPro"/>
</dbReference>
<organism evidence="9 10">
    <name type="scientific">Rotaria sordida</name>
    <dbReference type="NCBI Taxonomy" id="392033"/>
    <lineage>
        <taxon>Eukaryota</taxon>
        <taxon>Metazoa</taxon>
        <taxon>Spiralia</taxon>
        <taxon>Gnathifera</taxon>
        <taxon>Rotifera</taxon>
        <taxon>Eurotatoria</taxon>
        <taxon>Bdelloidea</taxon>
        <taxon>Philodinida</taxon>
        <taxon>Philodinidae</taxon>
        <taxon>Rotaria</taxon>
    </lineage>
</organism>
<sequence>MLRRQLNLVQWLSLFLLFLGISLLQLENITSPTPKHDLNAILGLISVVMAGILSGLAGVYFEKILKGSDVSL</sequence>
<comment type="subcellular location">
    <subcellularLocation>
        <location evidence="1">Membrane</location>
        <topology evidence="1">Multi-pass membrane protein</topology>
    </subcellularLocation>
</comment>
<keyword evidence="5 6" id="KW-0472">Membrane</keyword>
<evidence type="ECO:0000256" key="3">
    <source>
        <dbReference type="ARBA" id="ARBA00022692"/>
    </source>
</evidence>
<accession>A0A819ZWI0</accession>
<keyword evidence="2" id="KW-0813">Transport</keyword>
<evidence type="ECO:0000256" key="1">
    <source>
        <dbReference type="ARBA" id="ARBA00004141"/>
    </source>
</evidence>
<protein>
    <submittedName>
        <fullName evidence="9">Uncharacterized protein</fullName>
    </submittedName>
</protein>
<keyword evidence="3 6" id="KW-0812">Transmembrane</keyword>
<comment type="caution">
    <text evidence="9">The sequence shown here is derived from an EMBL/GenBank/DDBJ whole genome shotgun (WGS) entry which is preliminary data.</text>
</comment>
<keyword evidence="7" id="KW-0732">Signal</keyword>
<proteinExistence type="predicted"/>
<feature type="chain" id="PRO_5036236523" evidence="7">
    <location>
        <begin position="27"/>
        <end position="72"/>
    </location>
</feature>
<dbReference type="PANTHER" id="PTHR10231">
    <property type="entry name" value="NUCLEOTIDE-SUGAR TRANSMEMBRANE TRANSPORTER"/>
    <property type="match status" value="1"/>
</dbReference>
<reference evidence="9" key="1">
    <citation type="submission" date="2021-02" db="EMBL/GenBank/DDBJ databases">
        <authorList>
            <person name="Nowell W R."/>
        </authorList>
    </citation>
    <scope>NUCLEOTIDE SEQUENCE</scope>
</reference>
<name>A0A819ZWI0_9BILA</name>